<organism evidence="2 3">
    <name type="scientific">Chelonia mydas</name>
    <name type="common">Green sea-turtle</name>
    <name type="synonym">Chelonia agassizi</name>
    <dbReference type="NCBI Taxonomy" id="8469"/>
    <lineage>
        <taxon>Eukaryota</taxon>
        <taxon>Metazoa</taxon>
        <taxon>Chordata</taxon>
        <taxon>Craniata</taxon>
        <taxon>Vertebrata</taxon>
        <taxon>Euteleostomi</taxon>
        <taxon>Archelosauria</taxon>
        <taxon>Testudinata</taxon>
        <taxon>Testudines</taxon>
        <taxon>Cryptodira</taxon>
        <taxon>Durocryptodira</taxon>
        <taxon>Americhelydia</taxon>
        <taxon>Chelonioidea</taxon>
        <taxon>Cheloniidae</taxon>
        <taxon>Chelonia</taxon>
    </lineage>
</organism>
<evidence type="ECO:0000313" key="2">
    <source>
        <dbReference type="EMBL" id="EMP38612.1"/>
    </source>
</evidence>
<dbReference type="EMBL" id="KB518916">
    <property type="protein sequence ID" value="EMP38612.1"/>
    <property type="molecule type" value="Genomic_DNA"/>
</dbReference>
<feature type="region of interest" description="Disordered" evidence="1">
    <location>
        <begin position="1"/>
        <end position="35"/>
    </location>
</feature>
<dbReference type="AlphaFoldDB" id="M7CCX3"/>
<sequence length="167" mass="18856">MDTSQVCECKDNKEDDMVDKEEEEEQNGRQASSGSILPKSQEIFLTLKPCGSQDITVADREAGEGISADTELRAWRISLSEKLDMGMESRKASNEYECVAQDEMLRIMRDQADILRCLVELREQKQEATAHHPIPAKRCDPTVTACFTGPETVLNRIQMLCDCQQQL</sequence>
<reference evidence="3" key="1">
    <citation type="journal article" date="2013" name="Nat. Genet.">
        <title>The draft genomes of soft-shell turtle and green sea turtle yield insights into the development and evolution of the turtle-specific body plan.</title>
        <authorList>
            <person name="Wang Z."/>
            <person name="Pascual-Anaya J."/>
            <person name="Zadissa A."/>
            <person name="Li W."/>
            <person name="Niimura Y."/>
            <person name="Huang Z."/>
            <person name="Li C."/>
            <person name="White S."/>
            <person name="Xiong Z."/>
            <person name="Fang D."/>
            <person name="Wang B."/>
            <person name="Ming Y."/>
            <person name="Chen Y."/>
            <person name="Zheng Y."/>
            <person name="Kuraku S."/>
            <person name="Pignatelli M."/>
            <person name="Herrero J."/>
            <person name="Beal K."/>
            <person name="Nozawa M."/>
            <person name="Li Q."/>
            <person name="Wang J."/>
            <person name="Zhang H."/>
            <person name="Yu L."/>
            <person name="Shigenobu S."/>
            <person name="Wang J."/>
            <person name="Liu J."/>
            <person name="Flicek P."/>
            <person name="Searle S."/>
            <person name="Wang J."/>
            <person name="Kuratani S."/>
            <person name="Yin Y."/>
            <person name="Aken B."/>
            <person name="Zhang G."/>
            <person name="Irie N."/>
        </authorList>
    </citation>
    <scope>NUCLEOTIDE SEQUENCE [LARGE SCALE GENOMIC DNA]</scope>
</reference>
<name>M7CCX3_CHEMY</name>
<protein>
    <submittedName>
        <fullName evidence="2">Uncharacterized protein</fullName>
    </submittedName>
</protein>
<keyword evidence="3" id="KW-1185">Reference proteome</keyword>
<dbReference type="Proteomes" id="UP000031443">
    <property type="component" value="Unassembled WGS sequence"/>
</dbReference>
<accession>M7CCX3</accession>
<evidence type="ECO:0000313" key="3">
    <source>
        <dbReference type="Proteomes" id="UP000031443"/>
    </source>
</evidence>
<evidence type="ECO:0000256" key="1">
    <source>
        <dbReference type="SAM" id="MobiDB-lite"/>
    </source>
</evidence>
<gene>
    <name evidence="2" type="ORF">UY3_04178</name>
</gene>
<feature type="compositionally biased region" description="Acidic residues" evidence="1">
    <location>
        <begin position="16"/>
        <end position="25"/>
    </location>
</feature>
<proteinExistence type="predicted"/>